<feature type="compositionally biased region" description="Basic and acidic residues" evidence="1">
    <location>
        <begin position="147"/>
        <end position="161"/>
    </location>
</feature>
<feature type="compositionally biased region" description="Low complexity" evidence="1">
    <location>
        <begin position="106"/>
        <end position="118"/>
    </location>
</feature>
<dbReference type="Proteomes" id="UP000007306">
    <property type="component" value="Chromosome 10"/>
</dbReference>
<feature type="region of interest" description="Disordered" evidence="1">
    <location>
        <begin position="47"/>
        <end position="173"/>
    </location>
</feature>
<evidence type="ECO:0000313" key="3">
    <source>
        <dbReference type="Proteomes" id="UP000007306"/>
    </source>
</evidence>
<dbReference type="EnsemblPlants" id="ORGLA10G0129600.1">
    <property type="protein sequence ID" value="ORGLA10G0129600.1"/>
    <property type="gene ID" value="ORGLA10G0129600"/>
</dbReference>
<evidence type="ECO:0000313" key="2">
    <source>
        <dbReference type="EnsemblPlants" id="ORGLA10G0129600.1"/>
    </source>
</evidence>
<reference evidence="2" key="1">
    <citation type="submission" date="2015-06" db="UniProtKB">
        <authorList>
            <consortium name="EnsemblPlants"/>
        </authorList>
    </citation>
    <scope>IDENTIFICATION</scope>
</reference>
<feature type="compositionally biased region" description="Acidic residues" evidence="1">
    <location>
        <begin position="162"/>
        <end position="172"/>
    </location>
</feature>
<dbReference type="Gramene" id="ORGLA10G0129600.1">
    <property type="protein sequence ID" value="ORGLA10G0129600.1"/>
    <property type="gene ID" value="ORGLA10G0129600"/>
</dbReference>
<protein>
    <submittedName>
        <fullName evidence="2">Uncharacterized protein</fullName>
    </submittedName>
</protein>
<evidence type="ECO:0000256" key="1">
    <source>
        <dbReference type="SAM" id="MobiDB-lite"/>
    </source>
</evidence>
<feature type="compositionally biased region" description="Basic residues" evidence="1">
    <location>
        <begin position="123"/>
        <end position="141"/>
    </location>
</feature>
<dbReference type="AlphaFoldDB" id="I1QVR3"/>
<dbReference type="HOGENOM" id="CLU_1264437_0_0_1"/>
<accession>I1QVR3</accession>
<organism evidence="2 3">
    <name type="scientific">Oryza glaberrima</name>
    <name type="common">African rice</name>
    <dbReference type="NCBI Taxonomy" id="4538"/>
    <lineage>
        <taxon>Eukaryota</taxon>
        <taxon>Viridiplantae</taxon>
        <taxon>Streptophyta</taxon>
        <taxon>Embryophyta</taxon>
        <taxon>Tracheophyta</taxon>
        <taxon>Spermatophyta</taxon>
        <taxon>Magnoliopsida</taxon>
        <taxon>Liliopsida</taxon>
        <taxon>Poales</taxon>
        <taxon>Poaceae</taxon>
        <taxon>BOP clade</taxon>
        <taxon>Oryzoideae</taxon>
        <taxon>Oryzeae</taxon>
        <taxon>Oryzinae</taxon>
        <taxon>Oryza</taxon>
    </lineage>
</organism>
<sequence>VAATRDERPAPTQKWKPKKKAWASVEARASEAAALPVASSLSVFSSSRWTGRPAGWGGSQRGEAGEEEVQWPVAGDRRCGSRTGGGRTGLPEDRASGGRWAKRVTARAGAAGRRWASALRERKGLRRQGRGKSGRTGRRRSTSTIWRAERGEERGEGRAEADGADVEQDGESEAAITVVVHGVGEAATDLPAHRSPNLLLSRLTLSASSPTRRPPCPPR</sequence>
<feature type="compositionally biased region" description="Low complexity" evidence="1">
    <location>
        <begin position="194"/>
        <end position="211"/>
    </location>
</feature>
<name>I1QVR3_ORYGL</name>
<reference evidence="2 3" key="2">
    <citation type="submission" date="2018-04" db="EMBL/GenBank/DDBJ databases">
        <title>OglaRS2 (Oryza glaberrima Reference Sequence Version 2).</title>
        <authorList>
            <person name="Zhang J."/>
            <person name="Kudrna D."/>
            <person name="Lee S."/>
            <person name="Talag J."/>
            <person name="Rajasekar S."/>
            <person name="Wing R.A."/>
        </authorList>
    </citation>
    <scope>NUCLEOTIDE SEQUENCE [LARGE SCALE GENOMIC DNA]</scope>
    <source>
        <strain evidence="2 3">cv. IRGC 96717</strain>
    </source>
</reference>
<feature type="region of interest" description="Disordered" evidence="1">
    <location>
        <begin position="188"/>
        <end position="219"/>
    </location>
</feature>
<keyword evidence="3" id="KW-1185">Reference proteome</keyword>
<proteinExistence type="predicted"/>